<dbReference type="KEGG" id="beq:BEWA_046030"/>
<sequence>MIDINNPDISQCRSFEASIAGISSKVYFVNPGATITKVKSNDKDIWQAERGGKFIYCIAFLKGNSVPMLLLSLSYDAEMENLKVEGTLTTFTLDISSPKETEEFEVLNYVRYGAQTYIYVPKDTNDIDFVRDKDIDIWKAAEGTGEMFSL</sequence>
<evidence type="ECO:0000313" key="1">
    <source>
        <dbReference type="EMBL" id="EKX72139.1"/>
    </source>
</evidence>
<gene>
    <name evidence="1" type="ORF">BEWA_046030</name>
</gene>
<reference evidence="1 2" key="1">
    <citation type="journal article" date="2012" name="BMC Genomics">
        <title>Comparative genomic analysis and phylogenetic position of Theileria equi.</title>
        <authorList>
            <person name="Kappmeyer L.S."/>
            <person name="Thiagarajan M."/>
            <person name="Herndon D.R."/>
            <person name="Ramsay J.D."/>
            <person name="Caler E."/>
            <person name="Djikeng A."/>
            <person name="Gillespie J.J."/>
            <person name="Lau A.O."/>
            <person name="Roalson E.H."/>
            <person name="Silva J.C."/>
            <person name="Silva M.G."/>
            <person name="Suarez C.E."/>
            <person name="Ueti M.W."/>
            <person name="Nene V.M."/>
            <person name="Mealey R.H."/>
            <person name="Knowles D.P."/>
            <person name="Brayton K.A."/>
        </authorList>
    </citation>
    <scope>NUCLEOTIDE SEQUENCE [LARGE SCALE GENOMIC DNA]</scope>
    <source>
        <strain evidence="1 2">WA</strain>
    </source>
</reference>
<dbReference type="RefSeq" id="XP_004831591.1">
    <property type="nucleotide sequence ID" value="XM_004831534.1"/>
</dbReference>
<evidence type="ECO:0000313" key="2">
    <source>
        <dbReference type="Proteomes" id="UP000031512"/>
    </source>
</evidence>
<accession>L1LA58</accession>
<dbReference type="EMBL" id="ACOU01000007">
    <property type="protein sequence ID" value="EKX72139.1"/>
    <property type="molecule type" value="Genomic_DNA"/>
</dbReference>
<keyword evidence="2" id="KW-1185">Reference proteome</keyword>
<protein>
    <submittedName>
        <fullName evidence="1">Uncharacterized protein</fullName>
    </submittedName>
</protein>
<dbReference type="AlphaFoldDB" id="L1LA58"/>
<dbReference type="InterPro" id="IPR007480">
    <property type="entry name" value="DUF529"/>
</dbReference>
<dbReference type="GeneID" id="15803988"/>
<name>L1LA58_THEEQ</name>
<dbReference type="Proteomes" id="UP000031512">
    <property type="component" value="Unassembled WGS sequence"/>
</dbReference>
<proteinExistence type="predicted"/>
<dbReference type="VEuPathDB" id="PiroplasmaDB:BEWA_046030"/>
<dbReference type="Pfam" id="PF04385">
    <property type="entry name" value="FAINT"/>
    <property type="match status" value="1"/>
</dbReference>
<organism evidence="1 2">
    <name type="scientific">Theileria equi strain WA</name>
    <dbReference type="NCBI Taxonomy" id="1537102"/>
    <lineage>
        <taxon>Eukaryota</taxon>
        <taxon>Sar</taxon>
        <taxon>Alveolata</taxon>
        <taxon>Apicomplexa</taxon>
        <taxon>Aconoidasida</taxon>
        <taxon>Piroplasmida</taxon>
        <taxon>Theileriidae</taxon>
        <taxon>Theileria</taxon>
    </lineage>
</organism>
<comment type="caution">
    <text evidence="1">The sequence shown here is derived from an EMBL/GenBank/DDBJ whole genome shotgun (WGS) entry which is preliminary data.</text>
</comment>